<keyword evidence="4" id="KW-0762">Sugar transport</keyword>
<accession>A0A4W3GE83</accession>
<feature type="transmembrane region" description="Helical" evidence="9">
    <location>
        <begin position="83"/>
        <end position="103"/>
    </location>
</feature>
<dbReference type="AlphaFoldDB" id="A0A4W3GE83"/>
<evidence type="ECO:0000313" key="12">
    <source>
        <dbReference type="Proteomes" id="UP000314986"/>
    </source>
</evidence>
<reference evidence="12" key="3">
    <citation type="journal article" date="2014" name="Nature">
        <title>Elephant shark genome provides unique insights into gnathostome evolution.</title>
        <authorList>
            <consortium name="International Elephant Shark Genome Sequencing Consortium"/>
            <person name="Venkatesh B."/>
            <person name="Lee A.P."/>
            <person name="Ravi V."/>
            <person name="Maurya A.K."/>
            <person name="Lian M.M."/>
            <person name="Swann J.B."/>
            <person name="Ohta Y."/>
            <person name="Flajnik M.F."/>
            <person name="Sutoh Y."/>
            <person name="Kasahara M."/>
            <person name="Hoon S."/>
            <person name="Gangu V."/>
            <person name="Roy S.W."/>
            <person name="Irimia M."/>
            <person name="Korzh V."/>
            <person name="Kondrychyn I."/>
            <person name="Lim Z.W."/>
            <person name="Tay B.H."/>
            <person name="Tohari S."/>
            <person name="Kong K.W."/>
            <person name="Ho S."/>
            <person name="Lorente-Galdos B."/>
            <person name="Quilez J."/>
            <person name="Marques-Bonet T."/>
            <person name="Raney B.J."/>
            <person name="Ingham P.W."/>
            <person name="Tay A."/>
            <person name="Hillier L.W."/>
            <person name="Minx P."/>
            <person name="Boehm T."/>
            <person name="Wilson R.K."/>
            <person name="Brenner S."/>
            <person name="Warren W.C."/>
        </authorList>
    </citation>
    <scope>NUCLEOTIDE SEQUENCE [LARGE SCALE GENOMIC DNA]</scope>
</reference>
<reference evidence="11" key="4">
    <citation type="submission" date="2025-08" db="UniProtKB">
        <authorList>
            <consortium name="Ensembl"/>
        </authorList>
    </citation>
    <scope>IDENTIFICATION</scope>
</reference>
<organism evidence="11 12">
    <name type="scientific">Callorhinchus milii</name>
    <name type="common">Ghost shark</name>
    <dbReference type="NCBI Taxonomy" id="7868"/>
    <lineage>
        <taxon>Eukaryota</taxon>
        <taxon>Metazoa</taxon>
        <taxon>Chordata</taxon>
        <taxon>Craniata</taxon>
        <taxon>Vertebrata</taxon>
        <taxon>Chondrichthyes</taxon>
        <taxon>Holocephali</taxon>
        <taxon>Chimaeriformes</taxon>
        <taxon>Callorhinchidae</taxon>
        <taxon>Callorhinchus</taxon>
    </lineage>
</organism>
<dbReference type="Ensembl" id="ENSCMIT00000001715.1">
    <property type="protein sequence ID" value="ENSCMIP00000001648.1"/>
    <property type="gene ID" value="ENSCMIG00000001035.1"/>
</dbReference>
<evidence type="ECO:0000256" key="4">
    <source>
        <dbReference type="ARBA" id="ARBA00022597"/>
    </source>
</evidence>
<evidence type="ECO:0000256" key="3">
    <source>
        <dbReference type="ARBA" id="ARBA00022475"/>
    </source>
</evidence>
<dbReference type="Proteomes" id="UP000314986">
    <property type="component" value="Unassembled WGS sequence"/>
</dbReference>
<sequence length="496" mass="54740">MKTWLLSRASNSQYSTISPTDTHSPQQPPARKTSNARLYLAVFTVTLGNFSFGYSIVYSSPALKQLNETSNPRLHLDDTNKSWFASSYTLGAAFGGFMAILLNNCLGRKTIILVSIVPCVAGFALMAAAQAIWMLDFGRTLTGIAGGISVASIPMYVSEISTVEVRGKLGAGAQIMTVIGSFLLYLLDLRLSWRWLAGLGLIAPVVMFVLLLFMPESPRYLISANQNEKAIRALVWLRGPDADCRREFADIRDRVSCADLKQPGIYKPVLMVVIMWALQQLSGITVILLYMELIFSQTQSGNADSPIVGVVRLLAVLVTSWLLDRTGRRKLLFASGTDAISLSLNKNEPRSTHAHIYMHTHTYIQTHTHRDIYPNVLGSLSLCSPGSDHVSLSLSRSLAGYSLGWGPITWLMTSELLPIRVRGQVSGLCVLFSWILSFLIANQFLHHLGCSVPFFFFAAISLLSLVFTALFIPETMGLTLEEIEEYFQPISTTRQA</sequence>
<evidence type="ECO:0000256" key="5">
    <source>
        <dbReference type="ARBA" id="ARBA00022692"/>
    </source>
</evidence>
<feature type="transmembrane region" description="Helical" evidence="9">
    <location>
        <begin position="451"/>
        <end position="472"/>
    </location>
</feature>
<evidence type="ECO:0000256" key="9">
    <source>
        <dbReference type="SAM" id="Phobius"/>
    </source>
</evidence>
<dbReference type="Gene3D" id="1.20.1250.20">
    <property type="entry name" value="MFS general substrate transporter like domains"/>
    <property type="match status" value="2"/>
</dbReference>
<dbReference type="InterPro" id="IPR050549">
    <property type="entry name" value="MFS_Trehalose_Transporter"/>
</dbReference>
<feature type="transmembrane region" description="Helical" evidence="9">
    <location>
        <begin position="425"/>
        <end position="445"/>
    </location>
</feature>
<dbReference type="PRINTS" id="PR00171">
    <property type="entry name" value="SUGRTRNSPORT"/>
</dbReference>
<dbReference type="OMA" id="VTCVLVY"/>
<evidence type="ECO:0000259" key="10">
    <source>
        <dbReference type="PROSITE" id="PS50850"/>
    </source>
</evidence>
<feature type="transmembrane region" description="Helical" evidence="9">
    <location>
        <begin position="303"/>
        <end position="323"/>
    </location>
</feature>
<keyword evidence="2" id="KW-0813">Transport</keyword>
<evidence type="ECO:0000313" key="11">
    <source>
        <dbReference type="Ensembl" id="ENSCMIP00000001648.1"/>
    </source>
</evidence>
<comment type="subcellular location">
    <subcellularLocation>
        <location evidence="1">Cell membrane</location>
        <topology evidence="1">Multi-pass membrane protein</topology>
    </subcellularLocation>
</comment>
<feature type="transmembrane region" description="Helical" evidence="9">
    <location>
        <begin position="110"/>
        <end position="133"/>
    </location>
</feature>
<reference evidence="11" key="5">
    <citation type="submission" date="2025-09" db="UniProtKB">
        <authorList>
            <consortium name="Ensembl"/>
        </authorList>
    </citation>
    <scope>IDENTIFICATION</scope>
</reference>
<name>A0A4W3GE83_CALMI</name>
<keyword evidence="7 9" id="KW-0472">Membrane</keyword>
<dbReference type="PROSITE" id="PS00217">
    <property type="entry name" value="SUGAR_TRANSPORT_2"/>
    <property type="match status" value="1"/>
</dbReference>
<dbReference type="GO" id="GO:0022857">
    <property type="term" value="F:transmembrane transporter activity"/>
    <property type="evidence" value="ECO:0007669"/>
    <property type="project" value="InterPro"/>
</dbReference>
<feature type="transmembrane region" description="Helical" evidence="9">
    <location>
        <begin position="269"/>
        <end position="291"/>
    </location>
</feature>
<feature type="region of interest" description="Disordered" evidence="8">
    <location>
        <begin position="1"/>
        <end position="32"/>
    </location>
</feature>
<dbReference type="FunFam" id="1.20.1250.20:FF:000218">
    <property type="entry name" value="facilitated trehalose transporter Tret1"/>
    <property type="match status" value="1"/>
</dbReference>
<protein>
    <submittedName>
        <fullName evidence="11">Solute carrier family 2 member 6</fullName>
    </submittedName>
</protein>
<dbReference type="GeneTree" id="ENSGT00940000159976"/>
<dbReference type="Pfam" id="PF00083">
    <property type="entry name" value="Sugar_tr"/>
    <property type="match status" value="2"/>
</dbReference>
<evidence type="ECO:0000256" key="6">
    <source>
        <dbReference type="ARBA" id="ARBA00022989"/>
    </source>
</evidence>
<dbReference type="InParanoid" id="A0A4W3GE83"/>
<evidence type="ECO:0000256" key="7">
    <source>
        <dbReference type="ARBA" id="ARBA00023136"/>
    </source>
</evidence>
<dbReference type="PROSITE" id="PS50850">
    <property type="entry name" value="MFS"/>
    <property type="match status" value="1"/>
</dbReference>
<dbReference type="GO" id="GO:0005886">
    <property type="term" value="C:plasma membrane"/>
    <property type="evidence" value="ECO:0007669"/>
    <property type="project" value="UniProtKB-SubCell"/>
</dbReference>
<keyword evidence="5 9" id="KW-0812">Transmembrane</keyword>
<dbReference type="InterPro" id="IPR003663">
    <property type="entry name" value="Sugar/inositol_transpt"/>
</dbReference>
<dbReference type="InterPro" id="IPR036259">
    <property type="entry name" value="MFS_trans_sf"/>
</dbReference>
<feature type="domain" description="Major facilitator superfamily (MFS) profile" evidence="10">
    <location>
        <begin position="41"/>
        <end position="476"/>
    </location>
</feature>
<feature type="compositionally biased region" description="Polar residues" evidence="8">
    <location>
        <begin position="8"/>
        <end position="25"/>
    </location>
</feature>
<proteinExistence type="predicted"/>
<keyword evidence="6 9" id="KW-1133">Transmembrane helix</keyword>
<reference evidence="12" key="1">
    <citation type="journal article" date="2006" name="Science">
        <title>Ancient noncoding elements conserved in the human genome.</title>
        <authorList>
            <person name="Venkatesh B."/>
            <person name="Kirkness E.F."/>
            <person name="Loh Y.H."/>
            <person name="Halpern A.L."/>
            <person name="Lee A.P."/>
            <person name="Johnson J."/>
            <person name="Dandona N."/>
            <person name="Viswanathan L.D."/>
            <person name="Tay A."/>
            <person name="Venter J.C."/>
            <person name="Strausberg R.L."/>
            <person name="Brenner S."/>
        </authorList>
    </citation>
    <scope>NUCLEOTIDE SEQUENCE [LARGE SCALE GENOMIC DNA]</scope>
</reference>
<reference evidence="12" key="2">
    <citation type="journal article" date="2007" name="PLoS Biol.">
        <title>Survey sequencing and comparative analysis of the elephant shark (Callorhinchus milii) genome.</title>
        <authorList>
            <person name="Venkatesh B."/>
            <person name="Kirkness E.F."/>
            <person name="Loh Y.H."/>
            <person name="Halpern A.L."/>
            <person name="Lee A.P."/>
            <person name="Johnson J."/>
            <person name="Dandona N."/>
            <person name="Viswanathan L.D."/>
            <person name="Tay A."/>
            <person name="Venter J.C."/>
            <person name="Strausberg R.L."/>
            <person name="Brenner S."/>
        </authorList>
    </citation>
    <scope>NUCLEOTIDE SEQUENCE [LARGE SCALE GENOMIC DNA]</scope>
</reference>
<dbReference type="STRING" id="7868.ENSCMIP00000001648"/>
<dbReference type="PANTHER" id="PTHR48021">
    <property type="match status" value="1"/>
</dbReference>
<dbReference type="SUPFAM" id="SSF103473">
    <property type="entry name" value="MFS general substrate transporter"/>
    <property type="match status" value="1"/>
</dbReference>
<dbReference type="PANTHER" id="PTHR48021:SF59">
    <property type="entry name" value="SOLUTE CARRIER FAMILY 2, FACILITATED GLUCOSE TRANSPORTER MEMBER 6"/>
    <property type="match status" value="1"/>
</dbReference>
<dbReference type="InterPro" id="IPR005829">
    <property type="entry name" value="Sugar_transporter_CS"/>
</dbReference>
<dbReference type="InterPro" id="IPR020846">
    <property type="entry name" value="MFS_dom"/>
</dbReference>
<evidence type="ECO:0000256" key="2">
    <source>
        <dbReference type="ARBA" id="ARBA00022448"/>
    </source>
</evidence>
<feature type="transmembrane region" description="Helical" evidence="9">
    <location>
        <begin position="38"/>
        <end position="63"/>
    </location>
</feature>
<keyword evidence="3" id="KW-1003">Cell membrane</keyword>
<feature type="transmembrane region" description="Helical" evidence="9">
    <location>
        <begin position="193"/>
        <end position="213"/>
    </location>
</feature>
<keyword evidence="12" id="KW-1185">Reference proteome</keyword>
<evidence type="ECO:0000256" key="1">
    <source>
        <dbReference type="ARBA" id="ARBA00004651"/>
    </source>
</evidence>
<dbReference type="InterPro" id="IPR005828">
    <property type="entry name" value="MFS_sugar_transport-like"/>
</dbReference>
<evidence type="ECO:0000256" key="8">
    <source>
        <dbReference type="SAM" id="MobiDB-lite"/>
    </source>
</evidence>